<dbReference type="SUPFAM" id="SSF64268">
    <property type="entry name" value="PX domain"/>
    <property type="match status" value="1"/>
</dbReference>
<dbReference type="PANTHER" id="PTHR22775:SF3">
    <property type="entry name" value="SORTING NEXIN-13"/>
    <property type="match status" value="1"/>
</dbReference>
<feature type="domain" description="PX" evidence="18">
    <location>
        <begin position="1232"/>
        <end position="1350"/>
    </location>
</feature>
<dbReference type="EMBL" id="MU839828">
    <property type="protein sequence ID" value="KAK1759506.1"/>
    <property type="molecule type" value="Genomic_DNA"/>
</dbReference>
<evidence type="ECO:0000256" key="14">
    <source>
        <dbReference type="SAM" id="MobiDB-lite"/>
    </source>
</evidence>
<dbReference type="InterPro" id="IPR044926">
    <property type="entry name" value="RGS_subdomain_2"/>
</dbReference>
<evidence type="ECO:0000256" key="7">
    <source>
        <dbReference type="ARBA" id="ARBA00022691"/>
    </source>
</evidence>
<feature type="coiled-coil region" evidence="13">
    <location>
        <begin position="1189"/>
        <end position="1223"/>
    </location>
</feature>
<dbReference type="InterPro" id="IPR013937">
    <property type="entry name" value="Sorting_nexin_C"/>
</dbReference>
<comment type="subcellular location">
    <subcellularLocation>
        <location evidence="2 12">Nucleus</location>
    </subcellularLocation>
</comment>
<feature type="compositionally biased region" description="Basic and acidic residues" evidence="14">
    <location>
        <begin position="1516"/>
        <end position="1532"/>
    </location>
</feature>
<proteinExistence type="inferred from homology"/>
<feature type="region of interest" description="Disordered" evidence="14">
    <location>
        <begin position="1709"/>
        <end position="1740"/>
    </location>
</feature>
<feature type="transmembrane region" description="Helical" evidence="15">
    <location>
        <begin position="342"/>
        <end position="360"/>
    </location>
</feature>
<organism evidence="20 21">
    <name type="scientific">Echria macrotheca</name>
    <dbReference type="NCBI Taxonomy" id="438768"/>
    <lineage>
        <taxon>Eukaryota</taxon>
        <taxon>Fungi</taxon>
        <taxon>Dikarya</taxon>
        <taxon>Ascomycota</taxon>
        <taxon>Pezizomycotina</taxon>
        <taxon>Sordariomycetes</taxon>
        <taxon>Sordariomycetidae</taxon>
        <taxon>Sordariales</taxon>
        <taxon>Schizotheciaceae</taxon>
        <taxon>Echria</taxon>
    </lineage>
</organism>
<feature type="compositionally biased region" description="Basic and acidic residues" evidence="14">
    <location>
        <begin position="1883"/>
        <end position="1902"/>
    </location>
</feature>
<evidence type="ECO:0000259" key="16">
    <source>
        <dbReference type="PROSITE" id="PS50102"/>
    </source>
</evidence>
<dbReference type="PANTHER" id="PTHR22775">
    <property type="entry name" value="SORTING NEXIN"/>
    <property type="match status" value="1"/>
</dbReference>
<dbReference type="InterPro" id="IPR025763">
    <property type="entry name" value="Trm8_euk"/>
</dbReference>
<feature type="region of interest" description="Disordered" evidence="14">
    <location>
        <begin position="896"/>
        <end position="995"/>
    </location>
</feature>
<keyword evidence="10 12" id="KW-0539">Nucleus</keyword>
<feature type="region of interest" description="Disordered" evidence="14">
    <location>
        <begin position="1512"/>
        <end position="1532"/>
    </location>
</feature>
<dbReference type="Gene3D" id="3.30.1520.10">
    <property type="entry name" value="Phox-like domain"/>
    <property type="match status" value="1"/>
</dbReference>
<dbReference type="PROSITE" id="PS50132">
    <property type="entry name" value="RGS"/>
    <property type="match status" value="1"/>
</dbReference>
<keyword evidence="21" id="KW-1185">Reference proteome</keyword>
<evidence type="ECO:0000256" key="2">
    <source>
        <dbReference type="ARBA" id="ARBA00004123"/>
    </source>
</evidence>
<keyword evidence="9 12" id="KW-0694">RNA-binding</keyword>
<dbReference type="SUPFAM" id="SSF54928">
    <property type="entry name" value="RNA-binding domain, RBD"/>
    <property type="match status" value="1"/>
</dbReference>
<comment type="function">
    <text evidence="12">Catalyzes the formation of N(7)-methylguanine at position 46 (m7G46) in tRNA.</text>
</comment>
<dbReference type="GO" id="GO:0008176">
    <property type="term" value="F:tRNA (guanine(46)-N7)-methyltransferase activity"/>
    <property type="evidence" value="ECO:0007669"/>
    <property type="project" value="UniProtKB-UniRule"/>
</dbReference>
<evidence type="ECO:0000256" key="1">
    <source>
        <dbReference type="ARBA" id="ARBA00000142"/>
    </source>
</evidence>
<dbReference type="Pfam" id="PF00076">
    <property type="entry name" value="RRM_1"/>
    <property type="match status" value="2"/>
</dbReference>
<comment type="similarity">
    <text evidence="3">Belongs to the sorting nexin family.</text>
</comment>
<dbReference type="InterPro" id="IPR003114">
    <property type="entry name" value="Phox_assoc"/>
</dbReference>
<comment type="caution">
    <text evidence="20">The sequence shown here is derived from an EMBL/GenBank/DDBJ whole genome shotgun (WGS) entry which is preliminary data.</text>
</comment>
<feature type="binding site" evidence="12">
    <location>
        <begin position="275"/>
        <end position="277"/>
    </location>
    <ligand>
        <name>S-adenosyl-L-methionine</name>
        <dbReference type="ChEBI" id="CHEBI:59789"/>
    </ligand>
</feature>
<keyword evidence="15" id="KW-1133">Transmembrane helix</keyword>
<keyword evidence="7 12" id="KW-0949">S-adenosyl-L-methionine</keyword>
<feature type="compositionally biased region" description="Polar residues" evidence="14">
    <location>
        <begin position="916"/>
        <end position="930"/>
    </location>
</feature>
<dbReference type="GO" id="GO:0035091">
    <property type="term" value="F:phosphatidylinositol binding"/>
    <property type="evidence" value="ECO:0007669"/>
    <property type="project" value="InterPro"/>
</dbReference>
<evidence type="ECO:0000256" key="15">
    <source>
        <dbReference type="SAM" id="Phobius"/>
    </source>
</evidence>
<dbReference type="InterPro" id="IPR012677">
    <property type="entry name" value="Nucleotide-bd_a/b_plait_sf"/>
</dbReference>
<dbReference type="SUPFAM" id="SSF48097">
    <property type="entry name" value="Regulator of G-protein signaling, RGS"/>
    <property type="match status" value="1"/>
</dbReference>
<gene>
    <name evidence="12" type="primary">TRM8</name>
    <name evidence="20" type="ORF">QBC47DRAFT_450008</name>
</gene>
<feature type="region of interest" description="Disordered" evidence="14">
    <location>
        <begin position="1129"/>
        <end position="1154"/>
    </location>
</feature>
<feature type="binding site" evidence="12">
    <location>
        <begin position="177"/>
        <end position="178"/>
    </location>
    <ligand>
        <name>S-adenosyl-L-methionine</name>
        <dbReference type="ChEBI" id="CHEBI:59789"/>
    </ligand>
</feature>
<evidence type="ECO:0000313" key="21">
    <source>
        <dbReference type="Proteomes" id="UP001239445"/>
    </source>
</evidence>
<dbReference type="InterPro" id="IPR035979">
    <property type="entry name" value="RBD_domain_sf"/>
</dbReference>
<dbReference type="SMART" id="SM00315">
    <property type="entry name" value="RGS"/>
    <property type="match status" value="1"/>
</dbReference>
<feature type="domain" description="RRM" evidence="16">
    <location>
        <begin position="1633"/>
        <end position="1705"/>
    </location>
</feature>
<keyword evidence="15" id="KW-0812">Transmembrane</keyword>
<dbReference type="InterPro" id="IPR003358">
    <property type="entry name" value="tRNA_(Gua-N-7)_MeTrfase_Trmb"/>
</dbReference>
<dbReference type="PROSITE" id="PS50195">
    <property type="entry name" value="PX"/>
    <property type="match status" value="1"/>
</dbReference>
<comment type="pathway">
    <text evidence="11 12">tRNA modification; N(7)-methylguanine-tRNA biosynthesis.</text>
</comment>
<feature type="domain" description="PXA" evidence="19">
    <location>
        <begin position="436"/>
        <end position="625"/>
    </location>
</feature>
<evidence type="ECO:0000256" key="3">
    <source>
        <dbReference type="ARBA" id="ARBA00010883"/>
    </source>
</evidence>
<feature type="compositionally biased region" description="Low complexity" evidence="14">
    <location>
        <begin position="902"/>
        <end position="915"/>
    </location>
</feature>
<keyword evidence="13" id="KW-0175">Coiled coil</keyword>
<accession>A0AAJ0F8V4</accession>
<dbReference type="NCBIfam" id="TIGR00091">
    <property type="entry name" value="tRNA (guanosine(46)-N7)-methyltransferase TrmB"/>
    <property type="match status" value="1"/>
</dbReference>
<dbReference type="HAMAP" id="MF_03055">
    <property type="entry name" value="tRNA_methyltr_TrmB_euk"/>
    <property type="match status" value="1"/>
</dbReference>
<dbReference type="CDD" id="cd12339">
    <property type="entry name" value="RRM2_SRSF1_4_like"/>
    <property type="match status" value="1"/>
</dbReference>
<dbReference type="InterPro" id="IPR016137">
    <property type="entry name" value="RGS"/>
</dbReference>
<keyword evidence="15" id="KW-0472">Membrane</keyword>
<feature type="region of interest" description="Disordered" evidence="14">
    <location>
        <begin position="725"/>
        <end position="746"/>
    </location>
</feature>
<keyword evidence="8 12" id="KW-0819">tRNA processing</keyword>
<evidence type="ECO:0000313" key="20">
    <source>
        <dbReference type="EMBL" id="KAK1759506.1"/>
    </source>
</evidence>
<dbReference type="FunFam" id="3.40.50.150:FF:000060">
    <property type="entry name" value="tRNA (guanine-N(7)-)-methyltransferase"/>
    <property type="match status" value="1"/>
</dbReference>
<evidence type="ECO:0000259" key="17">
    <source>
        <dbReference type="PROSITE" id="PS50132"/>
    </source>
</evidence>
<feature type="binding site" evidence="12">
    <location>
        <begin position="142"/>
        <end position="143"/>
    </location>
    <ligand>
        <name>S-adenosyl-L-methionine</name>
        <dbReference type="ChEBI" id="CHEBI:59789"/>
    </ligand>
</feature>
<evidence type="ECO:0000256" key="13">
    <source>
        <dbReference type="SAM" id="Coils"/>
    </source>
</evidence>
<protein>
    <recommendedName>
        <fullName evidence="12">tRNA (guanine-N(7)-)-methyltransferase</fullName>
        <ecNumber evidence="12">2.1.1.33</ecNumber>
    </recommendedName>
    <alternativeName>
        <fullName evidence="12">Transfer RNA methyltransferase 8</fullName>
    </alternativeName>
    <alternativeName>
        <fullName evidence="12">tRNA (guanine(46)-N(7))-methyltransferase</fullName>
    </alternativeName>
    <alternativeName>
        <fullName evidence="12">tRNA(m7G46)-methyltransferase</fullName>
    </alternativeName>
</protein>
<keyword evidence="6 12" id="KW-0808">Transferase</keyword>
<feature type="binding site" evidence="12">
    <location>
        <position position="119"/>
    </location>
    <ligand>
        <name>S-adenosyl-L-methionine</name>
        <dbReference type="ChEBI" id="CHEBI:59789"/>
    </ligand>
</feature>
<evidence type="ECO:0000256" key="8">
    <source>
        <dbReference type="ARBA" id="ARBA00022694"/>
    </source>
</evidence>
<dbReference type="Pfam" id="PF00615">
    <property type="entry name" value="RGS"/>
    <property type="match status" value="1"/>
</dbReference>
<feature type="compositionally biased region" description="Basic and acidic residues" evidence="14">
    <location>
        <begin position="1841"/>
        <end position="1869"/>
    </location>
</feature>
<comment type="similarity">
    <text evidence="12">Belongs to the class I-like SAM-binding methyltransferase superfamily. TrmB family.</text>
</comment>
<dbReference type="PROSITE" id="PS51625">
    <property type="entry name" value="SAM_MT_TRMB"/>
    <property type="match status" value="1"/>
</dbReference>
<feature type="compositionally biased region" description="Acidic residues" evidence="14">
    <location>
        <begin position="985"/>
        <end position="995"/>
    </location>
</feature>
<feature type="region of interest" description="Disordered" evidence="14">
    <location>
        <begin position="1045"/>
        <end position="1101"/>
    </location>
</feature>
<feature type="domain" description="RGS" evidence="17">
    <location>
        <begin position="754"/>
        <end position="893"/>
    </location>
</feature>
<evidence type="ECO:0000259" key="19">
    <source>
        <dbReference type="PROSITE" id="PS51207"/>
    </source>
</evidence>
<feature type="compositionally biased region" description="Basic and acidic residues" evidence="14">
    <location>
        <begin position="1129"/>
        <end position="1140"/>
    </location>
</feature>
<comment type="catalytic activity">
    <reaction evidence="1 12">
        <text>guanosine(46) in tRNA + S-adenosyl-L-methionine = N(7)-methylguanosine(46) in tRNA + S-adenosyl-L-homocysteine</text>
        <dbReference type="Rhea" id="RHEA:42708"/>
        <dbReference type="Rhea" id="RHEA-COMP:10188"/>
        <dbReference type="Rhea" id="RHEA-COMP:10189"/>
        <dbReference type="ChEBI" id="CHEBI:57856"/>
        <dbReference type="ChEBI" id="CHEBI:59789"/>
        <dbReference type="ChEBI" id="CHEBI:74269"/>
        <dbReference type="ChEBI" id="CHEBI:74480"/>
        <dbReference type="EC" id="2.1.1.33"/>
    </reaction>
</comment>
<name>A0AAJ0F8V4_9PEZI</name>
<dbReference type="InterPro" id="IPR036871">
    <property type="entry name" value="PX_dom_sf"/>
</dbReference>
<dbReference type="GO" id="GO:0005634">
    <property type="term" value="C:nucleus"/>
    <property type="evidence" value="ECO:0007669"/>
    <property type="project" value="UniProtKB-SubCell"/>
</dbReference>
<evidence type="ECO:0000256" key="6">
    <source>
        <dbReference type="ARBA" id="ARBA00022679"/>
    </source>
</evidence>
<dbReference type="InterPro" id="IPR001683">
    <property type="entry name" value="PX_dom"/>
</dbReference>
<dbReference type="Proteomes" id="UP001239445">
    <property type="component" value="Unassembled WGS sequence"/>
</dbReference>
<dbReference type="Pfam" id="PF00787">
    <property type="entry name" value="PX"/>
    <property type="match status" value="1"/>
</dbReference>
<feature type="domain" description="RRM" evidence="16">
    <location>
        <begin position="1730"/>
        <end position="1805"/>
    </location>
</feature>
<evidence type="ECO:0000256" key="5">
    <source>
        <dbReference type="ARBA" id="ARBA00022603"/>
    </source>
</evidence>
<dbReference type="CDD" id="cd06876">
    <property type="entry name" value="PX_MDM1p"/>
    <property type="match status" value="1"/>
</dbReference>
<evidence type="ECO:0000256" key="9">
    <source>
        <dbReference type="ARBA" id="ARBA00022884"/>
    </source>
</evidence>
<sequence length="1942" mass="218403">MAPSKNRREKREAYRASLQKEKVVELPRKKFYRQRAHANPFSDHSLVYPAHPDQMDWSPHFPHYVVGQEQSKDAEEGETAKEDGSAMEGVTITEESDDAAHKAVQPKRLSKDVEVADIGCGFGGLLVALAPAMPDTLILGLEIRVSVTQFVEDKIQALRVQKQHSGLYQNVSVLRANTMKFLPNFFKKGQLSKIFICFPDPHFKARKHKQRIVSTTLNSEYAYVLRPGGIVYTITDVPDLHGWMAQHFTAHPSFERVSEQEQDSDPCVRLMKYETEEGKKVARNNGRKYVALFRRLEDPPAIEEDELLWNVAADPCAVTRARFGKTATQLVTTRTSKHAADIALGGVACFIAWGYAINWVPALRWVGHAFVAGLVVAVVAVVALQLVSSRGARFRRLARPPRQHGPVFVGPDAWPAEVAALRSKQTYVKPSLCPESPKVAAALDEILGFIIRDFINSWYSNISKNPVFSNEVDRAIRCALLRIKDRIAELDLAEVLTTRLVPLLTAHFRDFYDAERSVRGRKLSRFVTETEELDLAIASKYKDGKLHPAASLVYSDIKTTQQDYLRQAMSRVLPKVLPEKLLASRAVSTIIREITACAVMFPVMQMLADPDTWNQLMENYGRSMLQDRSTVRKLRAALDQHASPAPKTSKPMAFPRLLPTDNERKFEKFIRTIRKITNLSDARRFRNEVAIQLKRDSQQENADQVYIRRLEMGKRVLDQRVQHLAAGGDRRTLPQNPPVLPDPSPTVSRLENASLVDLLRDPSCLSYFMEYMDRQRLTSMVQFWLVVDGFRNPLEDDGPEGEQLPLQLPPWTDSDRLDLAQIDAAYLRRPELKVPESSKRIIQEFLKAGKAATPEQYYRARREILRAQSAVLEEMRVKHLANFKKSDLFYKALASEEASRRPAPSTAGPSTGPSPRAQSLTRATSYNTKPNPVLRLAPRLHPGINVKRGGSASDLRAMNVNGTNGLDSPAGSRRSVDEDSPTPLFDDDDVGDEGLADSVQSLDQEPAPPVPDTKVVQAMEQALNTIMEDTRPATAEDLRASLFGAEGQGGSSIFSGNDAGSRRGSADATASLRGSVELPRPSRTSPDVGKPQAAKEQDKPSLASLGLVSAASRIGVFVDDDLFADEDKFLSDERSDSDDNKNDDEADEVHEAAPGDLGLAEAITVLTNDIDRLVAQDAVVDSLLRKAELTNNTAELRILRKSKASLQREIRRKELQRQQYVIQESDNSLYGRSTIRIKSIQVGRDEDGKEFALYSIEVSRNAGEKMPAATWVITRRYSEFLELHQKLRSRYPSVRNLDFPRRRMVMKLQNDFLQKRRVALEKYLRELLLLPDVCRSRELRAFLSQSIINPQGQDLMDREDKKDMITRLYDSVTDGMEDILGNIPVLDQLSLAGQNLIAAATNQLGTMPLEDPSGGGVVLNAAEAEAELDAFENRELEPFVKPICDIFLEVFELNRGNNWLRGRAVVVVLHQLLGGTIERKLRDNVKTLVQEESVLKYIGLLREGLWPGGRSMVGGKDGEAAKKPRTAAEKSRTRTEASLMLATLVPDLAGNVVGRQNAQAASRRIFATLNNSRLKYVFSPSTLGFALLTRLLCLAPTWPSQSIPPLSPHRRRPPQPLRSQPWISAIMTEVSSTRLYLGNLPRTATKADVEAHFATHGTGEITEIKLMNGFGFIEYKDAMDARDVVPAFHGSDFMGERLTVQFARGNRHREQGAGFNSERNAAPRPRRTPHRMQISGLPNDTSWQDLKDFARQSGLDVVYSETGRNGNGEGFVEFETAADLRTAVEKLDSREFKGNRVTCVANTQPDFPPRSDRARSRSPRRPYPPPIEDEYRRGPPRGYSPRRDGAYNREGYRERSPPRGYYEDRDRRSYRSPPRRGAPVEDYPPRRGYEDPYSRPPPRDYPADPYVNGRQDYRRPPPPDYQPPRDAYPREPYPPRDYDRRY</sequence>
<dbReference type="PROSITE" id="PS50102">
    <property type="entry name" value="RRM"/>
    <property type="match status" value="2"/>
</dbReference>
<evidence type="ECO:0000256" key="10">
    <source>
        <dbReference type="ARBA" id="ARBA00023242"/>
    </source>
</evidence>
<evidence type="ECO:0000256" key="4">
    <source>
        <dbReference type="ARBA" id="ARBA00022555"/>
    </source>
</evidence>
<dbReference type="Gene3D" id="1.10.167.10">
    <property type="entry name" value="Regulator of G-protein Signalling 4, domain 2"/>
    <property type="match status" value="1"/>
</dbReference>
<keyword evidence="5 12" id="KW-0489">Methyltransferase</keyword>
<dbReference type="Pfam" id="PF02194">
    <property type="entry name" value="PXA"/>
    <property type="match status" value="1"/>
</dbReference>
<dbReference type="SUPFAM" id="SSF53335">
    <property type="entry name" value="S-adenosyl-L-methionine-dependent methyltransferases"/>
    <property type="match status" value="1"/>
</dbReference>
<dbReference type="SMART" id="SM00313">
    <property type="entry name" value="PXA"/>
    <property type="match status" value="1"/>
</dbReference>
<dbReference type="Gene3D" id="3.30.70.330">
    <property type="match status" value="2"/>
</dbReference>
<dbReference type="GO" id="GO:0000049">
    <property type="term" value="F:tRNA binding"/>
    <property type="evidence" value="ECO:0007669"/>
    <property type="project" value="UniProtKB-UniRule"/>
</dbReference>
<feature type="binding site" evidence="12">
    <location>
        <position position="197"/>
    </location>
    <ligand>
        <name>S-adenosyl-L-methionine</name>
        <dbReference type="ChEBI" id="CHEBI:59789"/>
    </ligand>
</feature>
<dbReference type="Gene3D" id="3.40.50.150">
    <property type="entry name" value="Vaccinia Virus protein VP39"/>
    <property type="match status" value="1"/>
</dbReference>
<dbReference type="InterPro" id="IPR036305">
    <property type="entry name" value="RGS_sf"/>
</dbReference>
<dbReference type="InterPro" id="IPR000504">
    <property type="entry name" value="RRM_dom"/>
</dbReference>
<feature type="transmembrane region" description="Helical" evidence="15">
    <location>
        <begin position="366"/>
        <end position="387"/>
    </location>
</feature>
<keyword evidence="4 12" id="KW-0820">tRNA-binding</keyword>
<dbReference type="Pfam" id="PF08628">
    <property type="entry name" value="Nexin_C"/>
    <property type="match status" value="1"/>
</dbReference>
<feature type="region of interest" description="Disordered" evidence="14">
    <location>
        <begin position="1797"/>
        <end position="1942"/>
    </location>
</feature>
<feature type="compositionally biased region" description="Basic and acidic residues" evidence="14">
    <location>
        <begin position="70"/>
        <end position="84"/>
    </location>
</feature>
<evidence type="ECO:0000259" key="18">
    <source>
        <dbReference type="PROSITE" id="PS50195"/>
    </source>
</evidence>
<dbReference type="CDD" id="cd08729">
    <property type="entry name" value="RGS_PX"/>
    <property type="match status" value="1"/>
</dbReference>
<dbReference type="SMART" id="SM00360">
    <property type="entry name" value="RRM"/>
    <property type="match status" value="2"/>
</dbReference>
<evidence type="ECO:0000256" key="12">
    <source>
        <dbReference type="HAMAP-Rule" id="MF_03055"/>
    </source>
</evidence>
<feature type="compositionally biased region" description="Pro residues" evidence="14">
    <location>
        <begin position="735"/>
        <end position="744"/>
    </location>
</feature>
<dbReference type="CDD" id="cd02440">
    <property type="entry name" value="AdoMet_MTases"/>
    <property type="match status" value="1"/>
</dbReference>
<dbReference type="Pfam" id="PF02390">
    <property type="entry name" value="Methyltransf_4"/>
    <property type="match status" value="1"/>
</dbReference>
<dbReference type="PROSITE" id="PS51207">
    <property type="entry name" value="PXA"/>
    <property type="match status" value="1"/>
</dbReference>
<feature type="compositionally biased region" description="Basic and acidic residues" evidence="14">
    <location>
        <begin position="1927"/>
        <end position="1942"/>
    </location>
</feature>
<reference evidence="20" key="1">
    <citation type="submission" date="2023-06" db="EMBL/GenBank/DDBJ databases">
        <title>Genome-scale phylogeny and comparative genomics of the fungal order Sordariales.</title>
        <authorList>
            <consortium name="Lawrence Berkeley National Laboratory"/>
            <person name="Hensen N."/>
            <person name="Bonometti L."/>
            <person name="Westerberg I."/>
            <person name="Brannstrom I.O."/>
            <person name="Guillou S."/>
            <person name="Cros-Aarteil S."/>
            <person name="Calhoun S."/>
            <person name="Haridas S."/>
            <person name="Kuo A."/>
            <person name="Mondo S."/>
            <person name="Pangilinan J."/>
            <person name="Riley R."/>
            <person name="Labutti K."/>
            <person name="Andreopoulos B."/>
            <person name="Lipzen A."/>
            <person name="Chen C."/>
            <person name="Yanf M."/>
            <person name="Daum C."/>
            <person name="Ng V."/>
            <person name="Clum A."/>
            <person name="Steindorff A."/>
            <person name="Ohm R."/>
            <person name="Martin F."/>
            <person name="Silar P."/>
            <person name="Natvig D."/>
            <person name="Lalanne C."/>
            <person name="Gautier V."/>
            <person name="Ament-Velasquez S.L."/>
            <person name="Kruys A."/>
            <person name="Hutchinson M.I."/>
            <person name="Powell A.J."/>
            <person name="Barry K."/>
            <person name="Miller A.N."/>
            <person name="Grigoriev I.V."/>
            <person name="Debuchy R."/>
            <person name="Gladieux P."/>
            <person name="Thoren M.H."/>
            <person name="Johannesson H."/>
        </authorList>
    </citation>
    <scope>NUCLEOTIDE SEQUENCE</scope>
    <source>
        <strain evidence="20">PSN4</strain>
    </source>
</reference>
<dbReference type="EC" id="2.1.1.33" evidence="12"/>
<feature type="region of interest" description="Disordered" evidence="14">
    <location>
        <begin position="69"/>
        <end position="88"/>
    </location>
</feature>
<evidence type="ECO:0000256" key="11">
    <source>
        <dbReference type="ARBA" id="ARBA00060552"/>
    </source>
</evidence>
<dbReference type="SMART" id="SM00312">
    <property type="entry name" value="PX"/>
    <property type="match status" value="1"/>
</dbReference>
<feature type="active site" evidence="12">
    <location>
        <position position="200"/>
    </location>
</feature>
<comment type="subunit">
    <text evidence="12">Forms a complex with TRM82.</text>
</comment>
<dbReference type="InterPro" id="IPR029063">
    <property type="entry name" value="SAM-dependent_MTases_sf"/>
</dbReference>
<dbReference type="GO" id="GO:0106143">
    <property type="term" value="C:tRNA (m7G46) methyltransferase complex"/>
    <property type="evidence" value="ECO:0007669"/>
    <property type="project" value="UniProtKB-ARBA"/>
</dbReference>